<organism evidence="2 3">
    <name type="scientific">Tetraparma gracilis</name>
    <dbReference type="NCBI Taxonomy" id="2962635"/>
    <lineage>
        <taxon>Eukaryota</taxon>
        <taxon>Sar</taxon>
        <taxon>Stramenopiles</taxon>
        <taxon>Ochrophyta</taxon>
        <taxon>Bolidophyceae</taxon>
        <taxon>Parmales</taxon>
        <taxon>Triparmaceae</taxon>
        <taxon>Tetraparma</taxon>
    </lineage>
</organism>
<dbReference type="EMBL" id="BRYB01006815">
    <property type="protein sequence ID" value="GMI57432.1"/>
    <property type="molecule type" value="Genomic_DNA"/>
</dbReference>
<reference evidence="2 3" key="1">
    <citation type="journal article" date="2023" name="Commun. Biol.">
        <title>Genome analysis of Parmales, the sister group of diatoms, reveals the evolutionary specialization of diatoms from phago-mixotrophs to photoautotrophs.</title>
        <authorList>
            <person name="Ban H."/>
            <person name="Sato S."/>
            <person name="Yoshikawa S."/>
            <person name="Yamada K."/>
            <person name="Nakamura Y."/>
            <person name="Ichinomiya M."/>
            <person name="Sato N."/>
            <person name="Blanc-Mathieu R."/>
            <person name="Endo H."/>
            <person name="Kuwata A."/>
            <person name="Ogata H."/>
        </authorList>
    </citation>
    <scope>NUCLEOTIDE SEQUENCE [LARGE SCALE GENOMIC DNA]</scope>
</reference>
<evidence type="ECO:0000256" key="1">
    <source>
        <dbReference type="SAM" id="MobiDB-lite"/>
    </source>
</evidence>
<dbReference type="Proteomes" id="UP001165060">
    <property type="component" value="Unassembled WGS sequence"/>
</dbReference>
<accession>A0ABQ6NDI3</accession>
<keyword evidence="3" id="KW-1185">Reference proteome</keyword>
<comment type="caution">
    <text evidence="2">The sequence shown here is derived from an EMBL/GenBank/DDBJ whole genome shotgun (WGS) entry which is preliminary data.</text>
</comment>
<feature type="compositionally biased region" description="Gly residues" evidence="1">
    <location>
        <begin position="168"/>
        <end position="177"/>
    </location>
</feature>
<evidence type="ECO:0000313" key="2">
    <source>
        <dbReference type="EMBL" id="GMI57432.1"/>
    </source>
</evidence>
<sequence length="206" mass="21089">YSDDERGRTALAQHRADASLNGPPARRAPAGQGKGRAALRKRARDEGGAPGKGKRRRDDGPVLQCDSATGQVARRHASAAAAGRALRPDAADAAASVRAAVNRGTRRLGFAWFSDDAQGMEALSEYTESRSPAAPGEARAGGAADADADDDLGIVLPPDMETGVTGAFAGGDAGGYAGDELVPPPEEGGGELVPPPMEHPWRGEMA</sequence>
<feature type="region of interest" description="Disordered" evidence="1">
    <location>
        <begin position="1"/>
        <end position="92"/>
    </location>
</feature>
<evidence type="ECO:0000313" key="3">
    <source>
        <dbReference type="Proteomes" id="UP001165060"/>
    </source>
</evidence>
<name>A0ABQ6NDI3_9STRA</name>
<protein>
    <submittedName>
        <fullName evidence="2">Uncharacterized protein</fullName>
    </submittedName>
</protein>
<feature type="compositionally biased region" description="Low complexity" evidence="1">
    <location>
        <begin position="133"/>
        <end position="145"/>
    </location>
</feature>
<feature type="non-terminal residue" evidence="2">
    <location>
        <position position="1"/>
    </location>
</feature>
<gene>
    <name evidence="2" type="ORF">TeGR_g1292</name>
</gene>
<proteinExistence type="predicted"/>
<feature type="region of interest" description="Disordered" evidence="1">
    <location>
        <begin position="123"/>
        <end position="206"/>
    </location>
</feature>